<dbReference type="PANTHER" id="PTHR24248">
    <property type="entry name" value="ADRENERGIC RECEPTOR-RELATED G-PROTEIN COUPLED RECEPTOR"/>
    <property type="match status" value="1"/>
</dbReference>
<dbReference type="GO" id="GO:0051967">
    <property type="term" value="P:negative regulation of synaptic transmission, glutamatergic"/>
    <property type="evidence" value="ECO:0007669"/>
    <property type="project" value="TreeGrafter"/>
</dbReference>
<evidence type="ECO:0000256" key="13">
    <source>
        <dbReference type="ARBA" id="ARBA00023180"/>
    </source>
</evidence>
<dbReference type="GO" id="GO:0043266">
    <property type="term" value="P:regulation of potassium ion transport"/>
    <property type="evidence" value="ECO:0007669"/>
    <property type="project" value="TreeGrafter"/>
</dbReference>
<dbReference type="CDD" id="cd15308">
    <property type="entry name" value="7tmA_D4_dopamine_R"/>
    <property type="match status" value="1"/>
</dbReference>
<evidence type="ECO:0000256" key="8">
    <source>
        <dbReference type="ARBA" id="ARBA00023108"/>
    </source>
</evidence>
<dbReference type="FunFam" id="1.20.1070.10:FF:000361">
    <property type="entry name" value="Dopamine receptor D4"/>
    <property type="match status" value="1"/>
</dbReference>
<feature type="region of interest" description="Disordered" evidence="21">
    <location>
        <begin position="271"/>
        <end position="294"/>
    </location>
</feature>
<dbReference type="GO" id="GO:0051481">
    <property type="term" value="P:negative regulation of cytosolic calcium ion concentration"/>
    <property type="evidence" value="ECO:0007669"/>
    <property type="project" value="TreeGrafter"/>
</dbReference>
<comment type="similarity">
    <text evidence="20">Belongs to the G-protein coupled receptor 1 family.</text>
</comment>
<feature type="transmembrane region" description="Helical" evidence="22">
    <location>
        <begin position="139"/>
        <end position="159"/>
    </location>
</feature>
<dbReference type="GO" id="GO:0014059">
    <property type="term" value="P:regulation of dopamine secretion"/>
    <property type="evidence" value="ECO:0007669"/>
    <property type="project" value="TreeGrafter"/>
</dbReference>
<feature type="transmembrane region" description="Helical" evidence="22">
    <location>
        <begin position="179"/>
        <end position="203"/>
    </location>
</feature>
<dbReference type="PROSITE" id="PS50262">
    <property type="entry name" value="G_PROTEIN_RECEP_F1_2"/>
    <property type="match status" value="1"/>
</dbReference>
<gene>
    <name evidence="24" type="ORF">AALO_G00219220</name>
</gene>
<feature type="compositionally biased region" description="Basic residues" evidence="21">
    <location>
        <begin position="343"/>
        <end position="354"/>
    </location>
</feature>
<keyword evidence="4" id="KW-0479">Metal-binding</keyword>
<keyword evidence="11" id="KW-1015">Disulfide bond</keyword>
<comment type="caution">
    <text evidence="24">The sequence shown here is derived from an EMBL/GenBank/DDBJ whole genome shotgun (WGS) entry which is preliminary data.</text>
</comment>
<evidence type="ECO:0000256" key="14">
    <source>
        <dbReference type="ARBA" id="ARBA00023224"/>
    </source>
</evidence>
<evidence type="ECO:0000256" key="5">
    <source>
        <dbReference type="ARBA" id="ARBA00022989"/>
    </source>
</evidence>
<dbReference type="GO" id="GO:0046872">
    <property type="term" value="F:metal ion binding"/>
    <property type="evidence" value="ECO:0007669"/>
    <property type="project" value="UniProtKB-KW"/>
</dbReference>
<evidence type="ECO:0000259" key="23">
    <source>
        <dbReference type="PROSITE" id="PS50262"/>
    </source>
</evidence>
<feature type="region of interest" description="Disordered" evidence="21">
    <location>
        <begin position="306"/>
        <end position="360"/>
    </location>
</feature>
<evidence type="ECO:0000256" key="7">
    <source>
        <dbReference type="ARBA" id="ARBA00023053"/>
    </source>
</evidence>
<evidence type="ECO:0000313" key="25">
    <source>
        <dbReference type="Proteomes" id="UP000823561"/>
    </source>
</evidence>
<keyword evidence="13" id="KW-0325">Glycoprotein</keyword>
<feature type="transmembrane region" description="Helical" evidence="22">
    <location>
        <begin position="367"/>
        <end position="387"/>
    </location>
</feature>
<dbReference type="GO" id="GO:0071875">
    <property type="term" value="P:adrenergic receptor signaling pathway"/>
    <property type="evidence" value="ECO:0007669"/>
    <property type="project" value="UniProtKB-ARBA"/>
</dbReference>
<proteinExistence type="inferred from homology"/>
<dbReference type="GO" id="GO:0007195">
    <property type="term" value="P:adenylate cyclase-inhibiting dopamine receptor signaling pathway"/>
    <property type="evidence" value="ECO:0007669"/>
    <property type="project" value="InterPro"/>
</dbReference>
<dbReference type="EMBL" id="JADWDJ010000017">
    <property type="protein sequence ID" value="KAG5267211.1"/>
    <property type="molecule type" value="Genomic_DNA"/>
</dbReference>
<feature type="transmembrane region" description="Helical" evidence="22">
    <location>
        <begin position="20"/>
        <end position="47"/>
    </location>
</feature>
<evidence type="ECO:0000256" key="12">
    <source>
        <dbReference type="ARBA" id="ARBA00023170"/>
    </source>
</evidence>
<dbReference type="InterPro" id="IPR000276">
    <property type="entry name" value="GPCR_Rhodpsn"/>
</dbReference>
<keyword evidence="3 20" id="KW-0812">Transmembrane</keyword>
<comment type="subunit">
    <text evidence="17">Forms homo- and heterooligomers with DRD2. D4.7 allele exhibits higher affinity for homodimers compared to DRD2 heterodimers, while alleles D42. and 4.4 have similar affinities for both. The interaction with DRD2 may modulate agonist-induced downstream signaling. Interacts with CLIC6. Interacts with GPRASP1. May interact with ADORA2A. Interacts with KLHL12.</text>
</comment>
<keyword evidence="25" id="KW-1185">Reference proteome</keyword>
<keyword evidence="10" id="KW-0564">Palmitate</keyword>
<keyword evidence="14 20" id="KW-0807">Transducer</keyword>
<comment type="subcellular location">
    <subcellularLocation>
        <location evidence="1">Cell membrane</location>
        <topology evidence="1">Multi-pass membrane protein</topology>
    </subcellularLocation>
</comment>
<keyword evidence="2" id="KW-1003">Cell membrane</keyword>
<dbReference type="Gene3D" id="1.20.1070.10">
    <property type="entry name" value="Rhodopsin 7-helix transmembrane proteins"/>
    <property type="match status" value="2"/>
</dbReference>
<dbReference type="GO" id="GO:0005886">
    <property type="term" value="C:plasma membrane"/>
    <property type="evidence" value="ECO:0007669"/>
    <property type="project" value="UniProtKB-SubCell"/>
</dbReference>
<evidence type="ECO:0000256" key="15">
    <source>
        <dbReference type="ARBA" id="ARBA00023288"/>
    </source>
</evidence>
<evidence type="ECO:0000256" key="3">
    <source>
        <dbReference type="ARBA" id="ARBA00022692"/>
    </source>
</evidence>
<evidence type="ECO:0000313" key="24">
    <source>
        <dbReference type="EMBL" id="KAG5267211.1"/>
    </source>
</evidence>
<name>A0AAV6FZS9_9TELE</name>
<keyword evidence="7" id="KW-0915">Sodium</keyword>
<dbReference type="InterPro" id="IPR002185">
    <property type="entry name" value="Dopamine_D4_rcpt"/>
</dbReference>
<protein>
    <recommendedName>
        <fullName evidence="18">D(4) dopamine receptor</fullName>
    </recommendedName>
    <alternativeName>
        <fullName evidence="19">Dopamine D4 receptor</fullName>
    </alternativeName>
</protein>
<dbReference type="PROSITE" id="PS00237">
    <property type="entry name" value="G_PROTEIN_RECEP_F1_1"/>
    <property type="match status" value="1"/>
</dbReference>
<dbReference type="Proteomes" id="UP000823561">
    <property type="component" value="Chromosome 17"/>
</dbReference>
<keyword evidence="12 20" id="KW-0675">Receptor</keyword>
<dbReference type="GO" id="GO:0004930">
    <property type="term" value="F:G protein-coupled receptor activity"/>
    <property type="evidence" value="ECO:0007669"/>
    <property type="project" value="UniProtKB-KW"/>
</dbReference>
<feature type="transmembrane region" description="Helical" evidence="22">
    <location>
        <begin position="91"/>
        <end position="118"/>
    </location>
</feature>
<evidence type="ECO:0000256" key="18">
    <source>
        <dbReference type="ARBA" id="ARBA00073120"/>
    </source>
</evidence>
<dbReference type="SUPFAM" id="SSF81321">
    <property type="entry name" value="Family A G protein-coupled receptor-like"/>
    <property type="match status" value="1"/>
</dbReference>
<dbReference type="PRINTS" id="PR00237">
    <property type="entry name" value="GPCRRHODOPSN"/>
</dbReference>
<dbReference type="SMART" id="SM01381">
    <property type="entry name" value="7TM_GPCR_Srsx"/>
    <property type="match status" value="1"/>
</dbReference>
<keyword evidence="6 20" id="KW-0297">G-protein coupled receptor</keyword>
<accession>A0AAV6FZS9</accession>
<dbReference type="GO" id="GO:0048511">
    <property type="term" value="P:rhythmic process"/>
    <property type="evidence" value="ECO:0007669"/>
    <property type="project" value="UniProtKB-KW"/>
</dbReference>
<dbReference type="PRINTS" id="PR00569">
    <property type="entry name" value="DOPAMINED4R"/>
</dbReference>
<evidence type="ECO:0000256" key="20">
    <source>
        <dbReference type="RuleBase" id="RU000688"/>
    </source>
</evidence>
<evidence type="ECO:0000256" key="17">
    <source>
        <dbReference type="ARBA" id="ARBA00061751"/>
    </source>
</evidence>
<evidence type="ECO:0000256" key="11">
    <source>
        <dbReference type="ARBA" id="ARBA00023157"/>
    </source>
</evidence>
<dbReference type="AlphaFoldDB" id="A0AAV6FZS9"/>
<comment type="function">
    <text evidence="16">Dopamine receptor responsible for neuronal signaling in the mesolimbic system of the brain, an area of the brain that regulates emotion and complex behavior. Activated by dopamine, but also by epinephrine and norepinephrine, and by numerous synthetic agonists and drugs. Agonist binding triggers signaling via G proteins that inhibit adenylyl cyclase. Modulates the circadian rhythm of contrast sensitivity by regulating the rhythmic expression of NPAS2 in the retinal ganglion cells.</text>
</comment>
<reference evidence="24 25" key="1">
    <citation type="submission" date="2020-10" db="EMBL/GenBank/DDBJ databases">
        <title>Chromosome-scale genome assembly of the Allis shad, Alosa alosa.</title>
        <authorList>
            <person name="Margot Z."/>
            <person name="Christophe K."/>
            <person name="Cabau C."/>
            <person name="Louis A."/>
            <person name="Berthelot C."/>
            <person name="Parey E."/>
            <person name="Roest Crollius H."/>
            <person name="Montfort J."/>
            <person name="Robinson-Rechavi M."/>
            <person name="Bucao C."/>
            <person name="Bouchez O."/>
            <person name="Gislard M."/>
            <person name="Lluch J."/>
            <person name="Milhes M."/>
            <person name="Lampietro C."/>
            <person name="Lopez Roques C."/>
            <person name="Donnadieu C."/>
            <person name="Braasch I."/>
            <person name="Desvignes T."/>
            <person name="Postlethwait J."/>
            <person name="Bobe J."/>
            <person name="Guiguen Y."/>
        </authorList>
    </citation>
    <scope>NUCLEOTIDE SEQUENCE [LARGE SCALE GENOMIC DNA]</scope>
    <source>
        <strain evidence="24">M-15738</strain>
        <tissue evidence="24">Blood</tissue>
    </source>
</reference>
<evidence type="ECO:0000256" key="10">
    <source>
        <dbReference type="ARBA" id="ARBA00023139"/>
    </source>
</evidence>
<evidence type="ECO:0000256" key="19">
    <source>
        <dbReference type="ARBA" id="ARBA00079755"/>
    </source>
</evidence>
<dbReference type="Pfam" id="PF00001">
    <property type="entry name" value="7tm_1"/>
    <property type="match status" value="1"/>
</dbReference>
<evidence type="ECO:0000256" key="21">
    <source>
        <dbReference type="SAM" id="MobiDB-lite"/>
    </source>
</evidence>
<dbReference type="InterPro" id="IPR000929">
    <property type="entry name" value="Dopamine_rcpt"/>
</dbReference>
<evidence type="ECO:0000256" key="16">
    <source>
        <dbReference type="ARBA" id="ARBA00055693"/>
    </source>
</evidence>
<evidence type="ECO:0000256" key="6">
    <source>
        <dbReference type="ARBA" id="ARBA00023040"/>
    </source>
</evidence>
<keyword evidence="8" id="KW-0090">Biological rhythms</keyword>
<dbReference type="PRINTS" id="PR00242">
    <property type="entry name" value="DOPAMINER"/>
</dbReference>
<dbReference type="GO" id="GO:0001591">
    <property type="term" value="F:dopamine neurotransmitter receptor activity, coupled via Gi/Go"/>
    <property type="evidence" value="ECO:0007669"/>
    <property type="project" value="UniProtKB-ARBA"/>
</dbReference>
<evidence type="ECO:0000256" key="4">
    <source>
        <dbReference type="ARBA" id="ARBA00022723"/>
    </source>
</evidence>
<evidence type="ECO:0000256" key="22">
    <source>
        <dbReference type="SAM" id="Phobius"/>
    </source>
</evidence>
<feature type="transmembrane region" description="Helical" evidence="22">
    <location>
        <begin position="59"/>
        <end position="79"/>
    </location>
</feature>
<sequence length="439" mass="48339">MVNLTPSATPWADNVSPGGYNYLALVCGVPLILIIILGNVLVCLSVLTERSLKTATNYFIVSLAVADLLLAVLVLPLYVYSEFLGGMWTLSMYICDALMTMDVMLCTASILNLCAISVDRYIAVVVPLQYNRNQFSMRQLALIGATWFLSLTVASPVIFGLNQVPDRNPHVCKLEDDRFVVYSSICSFFVPCPVMLFLYYWMFRGLRRWSSGRSRSHFRRPERGPQSLSMQLGTALRKNKGQAREKVVYLVPGGHSPNSLTATPTTPVISATAETPASPDTTTPASPLSPISPLTLTTDENQLALGAESDPMTTQIDSVSDPEPMERPLNASGPRVNGLAKNHGSHRSRRHSKSSRVSGRERKAMKVLPVVVGVFLACWTPFFVVHVTNVLCLSCKIEPSLISVVTWLGYVNSAVNPIIYTAFNAEFRNVFHKLLCCRT</sequence>
<keyword evidence="9 22" id="KW-0472">Membrane</keyword>
<keyword evidence="5 22" id="KW-1133">Transmembrane helix</keyword>
<keyword evidence="15" id="KW-0449">Lipoprotein</keyword>
<feature type="compositionally biased region" description="Low complexity" evidence="21">
    <location>
        <begin position="271"/>
        <end position="289"/>
    </location>
</feature>
<feature type="domain" description="G-protein coupled receptors family 1 profile" evidence="23">
    <location>
        <begin position="38"/>
        <end position="420"/>
    </location>
</feature>
<dbReference type="GO" id="GO:0060158">
    <property type="term" value="P:phospholipase C-activating dopamine receptor signaling pathway"/>
    <property type="evidence" value="ECO:0007669"/>
    <property type="project" value="TreeGrafter"/>
</dbReference>
<organism evidence="24 25">
    <name type="scientific">Alosa alosa</name>
    <name type="common">allis shad</name>
    <dbReference type="NCBI Taxonomy" id="278164"/>
    <lineage>
        <taxon>Eukaryota</taxon>
        <taxon>Metazoa</taxon>
        <taxon>Chordata</taxon>
        <taxon>Craniata</taxon>
        <taxon>Vertebrata</taxon>
        <taxon>Euteleostomi</taxon>
        <taxon>Actinopterygii</taxon>
        <taxon>Neopterygii</taxon>
        <taxon>Teleostei</taxon>
        <taxon>Clupei</taxon>
        <taxon>Clupeiformes</taxon>
        <taxon>Clupeoidei</taxon>
        <taxon>Clupeidae</taxon>
        <taxon>Alosa</taxon>
    </lineage>
</organism>
<evidence type="ECO:0000256" key="1">
    <source>
        <dbReference type="ARBA" id="ARBA00004651"/>
    </source>
</evidence>
<dbReference type="PANTHER" id="PTHR24248:SF145">
    <property type="entry name" value="DOPAMINE RECEPTOR D4 RELATED SEQUENCE"/>
    <property type="match status" value="1"/>
</dbReference>
<evidence type="ECO:0000256" key="2">
    <source>
        <dbReference type="ARBA" id="ARBA00022475"/>
    </source>
</evidence>
<dbReference type="InterPro" id="IPR017452">
    <property type="entry name" value="GPCR_Rhodpsn_7TM"/>
</dbReference>
<dbReference type="GO" id="GO:0045202">
    <property type="term" value="C:synapse"/>
    <property type="evidence" value="ECO:0007669"/>
    <property type="project" value="GOC"/>
</dbReference>
<evidence type="ECO:0000256" key="9">
    <source>
        <dbReference type="ARBA" id="ARBA00023136"/>
    </source>
</evidence>